<name>A0ABD3EIJ1_9LAMI</name>
<keyword evidence="2 6" id="KW-0863">Zinc-finger</keyword>
<keyword evidence="6" id="KW-0371">Homeobox</keyword>
<organism evidence="6 7">
    <name type="scientific">Castilleja foliolosa</name>
    <dbReference type="NCBI Taxonomy" id="1961234"/>
    <lineage>
        <taxon>Eukaryota</taxon>
        <taxon>Viridiplantae</taxon>
        <taxon>Streptophyta</taxon>
        <taxon>Embryophyta</taxon>
        <taxon>Tracheophyta</taxon>
        <taxon>Spermatophyta</taxon>
        <taxon>Magnoliopsida</taxon>
        <taxon>eudicotyledons</taxon>
        <taxon>Gunneridae</taxon>
        <taxon>Pentapetalae</taxon>
        <taxon>asterids</taxon>
        <taxon>lamiids</taxon>
        <taxon>Lamiales</taxon>
        <taxon>Orobanchaceae</taxon>
        <taxon>Pedicularideae</taxon>
        <taxon>Castillejinae</taxon>
        <taxon>Castilleja</taxon>
    </lineage>
</organism>
<dbReference type="Proteomes" id="UP001632038">
    <property type="component" value="Unassembled WGS sequence"/>
</dbReference>
<dbReference type="GO" id="GO:0008270">
    <property type="term" value="F:zinc ion binding"/>
    <property type="evidence" value="ECO:0007669"/>
    <property type="project" value="UniProtKB-KW"/>
</dbReference>
<reference evidence="7" key="1">
    <citation type="journal article" date="2024" name="IScience">
        <title>Strigolactones Initiate the Formation of Haustorium-like Structures in Castilleja.</title>
        <authorList>
            <person name="Buerger M."/>
            <person name="Peterson D."/>
            <person name="Chory J."/>
        </authorList>
    </citation>
    <scope>NUCLEOTIDE SEQUENCE [LARGE SCALE GENOMIC DNA]</scope>
</reference>
<evidence type="ECO:0000259" key="5">
    <source>
        <dbReference type="PROSITE" id="PS51523"/>
    </source>
</evidence>
<evidence type="ECO:0000256" key="3">
    <source>
        <dbReference type="ARBA" id="ARBA00022833"/>
    </source>
</evidence>
<evidence type="ECO:0000256" key="1">
    <source>
        <dbReference type="ARBA" id="ARBA00022723"/>
    </source>
</evidence>
<keyword evidence="7" id="KW-1185">Reference proteome</keyword>
<dbReference type="AlphaFoldDB" id="A0ABD3EIJ1"/>
<dbReference type="EMBL" id="JAVIJP010000005">
    <property type="protein sequence ID" value="KAL3654042.1"/>
    <property type="molecule type" value="Genomic_DNA"/>
</dbReference>
<feature type="domain" description="ZF-HD dimerization-type" evidence="5">
    <location>
        <begin position="55"/>
        <end position="102"/>
    </location>
</feature>
<accession>A0ABD3EIJ1</accession>
<dbReference type="NCBIfam" id="TIGR01566">
    <property type="entry name" value="ZF_HD_prot_N"/>
    <property type="match status" value="1"/>
</dbReference>
<feature type="region of interest" description="Disordered" evidence="4">
    <location>
        <begin position="1"/>
        <end position="27"/>
    </location>
</feature>
<keyword evidence="1" id="KW-0479">Metal-binding</keyword>
<sequence length="153" mass="16571">MELSNSTVKTPEAEAEAPTPTQIQLPAVKHSPFSNGVLKRHAPPMHLHPPVVVTYRECLKNHATSLGGHAVDGCGEFMPSPALDFDFFRHGQTNWRDGARAPGEMTAWLLAAVGDGPDGGTPVSGWSGAVDGAPVRARRPAALLPTDYRRWWW</sequence>
<dbReference type="PANTHER" id="PTHR31948:SF72">
    <property type="entry name" value="ZINC-FINGER HOMEODOMAIN PROTEIN 10"/>
    <property type="match status" value="1"/>
</dbReference>
<comment type="caution">
    <text evidence="6">The sequence shown here is derived from an EMBL/GenBank/DDBJ whole genome shotgun (WGS) entry which is preliminary data.</text>
</comment>
<keyword evidence="3" id="KW-0862">Zinc</keyword>
<dbReference type="InterPro" id="IPR006456">
    <property type="entry name" value="ZF_HD_homeobox_Cys/His_dimer"/>
</dbReference>
<dbReference type="PROSITE" id="PS51523">
    <property type="entry name" value="ZF_HD_DIMER"/>
    <property type="match status" value="1"/>
</dbReference>
<dbReference type="PANTHER" id="PTHR31948">
    <property type="entry name" value="ZINC-FINGER HOMEODOMAIN PROTEIN 2"/>
    <property type="match status" value="1"/>
</dbReference>
<proteinExistence type="predicted"/>
<dbReference type="GO" id="GO:0003677">
    <property type="term" value="F:DNA binding"/>
    <property type="evidence" value="ECO:0007669"/>
    <property type="project" value="UniProtKB-KW"/>
</dbReference>
<evidence type="ECO:0000256" key="2">
    <source>
        <dbReference type="ARBA" id="ARBA00022771"/>
    </source>
</evidence>
<dbReference type="Pfam" id="PF04770">
    <property type="entry name" value="ZF-HD_dimer"/>
    <property type="match status" value="1"/>
</dbReference>
<gene>
    <name evidence="6" type="primary">ZHD1_1</name>
    <name evidence="6" type="ORF">CASFOL_003723</name>
</gene>
<evidence type="ECO:0000313" key="6">
    <source>
        <dbReference type="EMBL" id="KAL3654042.1"/>
    </source>
</evidence>
<protein>
    <submittedName>
        <fullName evidence="6">Zinc-finger homeodomain protein</fullName>
    </submittedName>
</protein>
<keyword evidence="6" id="KW-0238">DNA-binding</keyword>
<evidence type="ECO:0000256" key="4">
    <source>
        <dbReference type="SAM" id="MobiDB-lite"/>
    </source>
</evidence>
<evidence type="ECO:0000313" key="7">
    <source>
        <dbReference type="Proteomes" id="UP001632038"/>
    </source>
</evidence>